<dbReference type="RefSeq" id="WP_059744149.1">
    <property type="nucleotide sequence ID" value="NZ_JBOZOX010000008.1"/>
</dbReference>
<keyword evidence="1" id="KW-0472">Membrane</keyword>
<keyword evidence="1" id="KW-1133">Transmembrane helix</keyword>
<feature type="transmembrane region" description="Helical" evidence="1">
    <location>
        <begin position="12"/>
        <end position="36"/>
    </location>
</feature>
<evidence type="ECO:0000256" key="1">
    <source>
        <dbReference type="SAM" id="Phobius"/>
    </source>
</evidence>
<dbReference type="Pfam" id="PF07963">
    <property type="entry name" value="N_methyl"/>
    <property type="match status" value="1"/>
</dbReference>
<name>A0A106C3D8_SHEFR</name>
<comment type="caution">
    <text evidence="2">The sequence shown here is derived from an EMBL/GenBank/DDBJ whole genome shotgun (WGS) entry which is preliminary data.</text>
</comment>
<keyword evidence="1" id="KW-0812">Transmembrane</keyword>
<evidence type="ECO:0000313" key="3">
    <source>
        <dbReference type="Proteomes" id="UP000055702"/>
    </source>
</evidence>
<protein>
    <recommendedName>
        <fullName evidence="4">Prepilin-type N-terminal cleavage/methylation domain-containing protein</fullName>
    </recommendedName>
</protein>
<dbReference type="PROSITE" id="PS00409">
    <property type="entry name" value="PROKAR_NTER_METHYL"/>
    <property type="match status" value="1"/>
</dbReference>
<gene>
    <name evidence="2" type="ORF">AWJ07_02825</name>
</gene>
<proteinExistence type="predicted"/>
<dbReference type="Proteomes" id="UP000055702">
    <property type="component" value="Unassembled WGS sequence"/>
</dbReference>
<dbReference type="InterPro" id="IPR012902">
    <property type="entry name" value="N_methyl_site"/>
</dbReference>
<evidence type="ECO:0008006" key="4">
    <source>
        <dbReference type="Google" id="ProtNLM"/>
    </source>
</evidence>
<evidence type="ECO:0000313" key="2">
    <source>
        <dbReference type="EMBL" id="KVX03507.1"/>
    </source>
</evidence>
<organism evidence="2">
    <name type="scientific">Shewanella frigidimarina</name>
    <dbReference type="NCBI Taxonomy" id="56812"/>
    <lineage>
        <taxon>Bacteria</taxon>
        <taxon>Pseudomonadati</taxon>
        <taxon>Pseudomonadota</taxon>
        <taxon>Gammaproteobacteria</taxon>
        <taxon>Alteromonadales</taxon>
        <taxon>Shewanellaceae</taxon>
        <taxon>Shewanella</taxon>
    </lineage>
</organism>
<dbReference type="EMBL" id="LRDC01000001">
    <property type="protein sequence ID" value="KVX03507.1"/>
    <property type="molecule type" value="Genomic_DNA"/>
</dbReference>
<dbReference type="AlphaFoldDB" id="A0A106C3D8"/>
<sequence length="144" mass="16321">MRALKINNRQQGFTLVEVMIAGVILIMTVTAMTMVYRTAALSSGKASDNVNFSGTVGMIFNTIQGHVRGGNATEPMNGSGNLADVEYRWSTELIDKKGASEKFDIDEGEWMEQPIRFYLWQVELTVTKGNKVRVYHYKEFSWER</sequence>
<reference evidence="2 3" key="1">
    <citation type="submission" date="2016-01" db="EMBL/GenBank/DDBJ databases">
        <title>Draft genome of the antarctic isolate Shewanella frigidimarina Ag06-30.</title>
        <authorList>
            <person name="Parmeciano Di Noto G."/>
            <person name="Vazquez S."/>
            <person name="Mac Cormack W."/>
            <person name="Iriarte A."/>
            <person name="Quiroga C."/>
        </authorList>
    </citation>
    <scope>NUCLEOTIDE SEQUENCE [LARGE SCALE GENOMIC DNA]</scope>
    <source>
        <strain evidence="2 3">Ag06-30</strain>
    </source>
</reference>
<accession>A0A106C3D8</accession>